<comment type="caution">
    <text evidence="1">The sequence shown here is derived from an EMBL/GenBank/DDBJ whole genome shotgun (WGS) entry which is preliminary data.</text>
</comment>
<evidence type="ECO:0000313" key="2">
    <source>
        <dbReference type="Proteomes" id="UP000034364"/>
    </source>
</evidence>
<organism evidence="1 2">
    <name type="scientific">Candidatus Amesbacteria bacterium GW2011_GWA1_47_16</name>
    <dbReference type="NCBI Taxonomy" id="1618353"/>
    <lineage>
        <taxon>Bacteria</taxon>
        <taxon>Candidatus Amesiibacteriota</taxon>
    </lineage>
</organism>
<evidence type="ECO:0000313" key="1">
    <source>
        <dbReference type="EMBL" id="KKU63110.1"/>
    </source>
</evidence>
<reference evidence="1 2" key="1">
    <citation type="journal article" date="2015" name="Nature">
        <title>rRNA introns, odd ribosomes, and small enigmatic genomes across a large radiation of phyla.</title>
        <authorList>
            <person name="Brown C.T."/>
            <person name="Hug L.A."/>
            <person name="Thomas B.C."/>
            <person name="Sharon I."/>
            <person name="Castelle C.J."/>
            <person name="Singh A."/>
            <person name="Wilkins M.J."/>
            <person name="Williams K.H."/>
            <person name="Banfield J.F."/>
        </authorList>
    </citation>
    <scope>NUCLEOTIDE SEQUENCE [LARGE SCALE GENOMIC DNA]</scope>
</reference>
<dbReference type="AlphaFoldDB" id="A0A0G1UZK0"/>
<dbReference type="EMBL" id="LCNV01000034">
    <property type="protein sequence ID" value="KKU63110.1"/>
    <property type="molecule type" value="Genomic_DNA"/>
</dbReference>
<gene>
    <name evidence="1" type="ORF">UX87_C0034G0002</name>
</gene>
<dbReference type="Gene3D" id="2.40.300.10">
    <property type="entry name" value="Head decoration protein D"/>
    <property type="match status" value="1"/>
</dbReference>
<accession>A0A0G1UZK0</accession>
<protein>
    <submittedName>
        <fullName evidence="1">Peptidase S8/S53</fullName>
    </submittedName>
</protein>
<name>A0A0G1UZK0_9BACT</name>
<proteinExistence type="predicted"/>
<dbReference type="Proteomes" id="UP000034364">
    <property type="component" value="Unassembled WGS sequence"/>
</dbReference>
<sequence>RIDLAGSLTRGKAVAIFNQTESTDILSASASGITRLSLTNAGEMQLTPSAAPALSLLPFGTSAGNTSEMRFRELTANGSDYVGLKAADGIGTSKTYILPDAVGTDNQVLPLTSASTGALGWTTVSGSTNYWQLNNGALTPYSTTLDLNLGATASSSAKLSFAGSLTRGKAAAIINQTEAEDIFTASSSGVAKFTLQNSGSLIATTSATTGIGYAFSGDDITQGTGIDLSLDEMTSGIGLSITSTSSILTSGRLLSLDWSPLLADTATGDLFRLNIGPNGNVTNLFNITDNGSTLFSVSETQITSALPHQFTAAGDVSIAYDLVLTNQTASYIDSFGPLTIRSGEPFESNNLTLKTYNGGNIILDPGYWGKVAVGTGSAALKFHVMDHQGATASAIIENTWTGANSTGLLVKLGGTTNLTTSNSFIKFLRGDGLSIGKIIAVNATTVGYSADGVDMAEYFTKDSSQFVPGDVVVLGTDGATKSFTTYDSKMIGVVSAAPGFLGGVEGPDKVLVGIVGQVPVKVDPASAPITPGDHITSSGNPGMAVKADRPGFTLGKALGSWNPGQGQETVMVFLNIAWADPNQSLAFDESGNMTINGQLTAKEIVARPETSEPEIKLTDLQTSIINLESQIASISAQLASLTPQASSSSSAVIPDDLSIISLNVATDAVVEGQLKVWGKSLLADTEIAGDATVSGKLIVTGQTLLSDTVIAGDLFVGTLKFDDMLSDISSLTGLLSFNNGVAVMDEYGNFSTAGTVTAKEVATEKLTILGASDVTADTIGKVVLAAGLTELTVDTTAVSTASAIFVTPETPVAAAASATDSGRFTIRIPTPLPNDLKVNWWVIN</sequence>
<feature type="non-terminal residue" evidence="1">
    <location>
        <position position="1"/>
    </location>
</feature>